<dbReference type="RefSeq" id="WP_203777807.1">
    <property type="nucleotide sequence ID" value="NZ_BAAABO010000033.1"/>
</dbReference>
<dbReference type="Pfam" id="PF00248">
    <property type="entry name" value="Aldo_ket_red"/>
    <property type="match status" value="1"/>
</dbReference>
<reference evidence="2 3" key="1">
    <citation type="submission" date="2021-01" db="EMBL/GenBank/DDBJ databases">
        <title>Whole genome shotgun sequence of Actinoplanes deccanensis NBRC 13994.</title>
        <authorList>
            <person name="Komaki H."/>
            <person name="Tamura T."/>
        </authorList>
    </citation>
    <scope>NUCLEOTIDE SEQUENCE [LARGE SCALE GENOMIC DNA]</scope>
    <source>
        <strain evidence="2 3">NBRC 13994</strain>
    </source>
</reference>
<name>A0ABQ3YKS4_9ACTN</name>
<organism evidence="2 3">
    <name type="scientific">Paractinoplanes deccanensis</name>
    <dbReference type="NCBI Taxonomy" id="113561"/>
    <lineage>
        <taxon>Bacteria</taxon>
        <taxon>Bacillati</taxon>
        <taxon>Actinomycetota</taxon>
        <taxon>Actinomycetes</taxon>
        <taxon>Micromonosporales</taxon>
        <taxon>Micromonosporaceae</taxon>
        <taxon>Paractinoplanes</taxon>
    </lineage>
</organism>
<gene>
    <name evidence="2" type="ORF">Ade02nite_92370</name>
</gene>
<keyword evidence="3" id="KW-1185">Reference proteome</keyword>
<dbReference type="EMBL" id="BOMI01000195">
    <property type="protein sequence ID" value="GID80596.1"/>
    <property type="molecule type" value="Genomic_DNA"/>
</dbReference>
<dbReference type="InterPro" id="IPR036812">
    <property type="entry name" value="NAD(P)_OxRdtase_dom_sf"/>
</dbReference>
<sequence length="304" mass="32400">MTDHAGPVVPVRARGAYRQSALVLGTAQLGGAYGIANRTGMPDDDATARMLATARDLGVTHLDTARAYGDSERRIGAALGDLGLAVVTKIAPGGDVRESVQASRAALRVTGPLTILLHRAADAPAGWADLRGCLETGEADRVGVSVQSPDELRRVLELPGLGYVQLPCNILDRRWLAGDLSDALAERPDLVVTVRSAYLQGLLAAGSAVTWPHLPDDRRDAVVSTLDRLAAGLGRADRADLCLAYLLSLPWVTSLVVGAETEEQLRQNAALVSRKPLTEDERERVLSELPEMPVDLLDPSRWSA</sequence>
<dbReference type="Gene3D" id="3.20.20.100">
    <property type="entry name" value="NADP-dependent oxidoreductase domain"/>
    <property type="match status" value="1"/>
</dbReference>
<proteinExistence type="predicted"/>
<comment type="caution">
    <text evidence="2">The sequence shown here is derived from an EMBL/GenBank/DDBJ whole genome shotgun (WGS) entry which is preliminary data.</text>
</comment>
<dbReference type="PANTHER" id="PTHR43312">
    <property type="entry name" value="D-THREO-ALDOSE 1-DEHYDROGENASE"/>
    <property type="match status" value="1"/>
</dbReference>
<dbReference type="CDD" id="cd19097">
    <property type="entry name" value="AKR_unchar"/>
    <property type="match status" value="1"/>
</dbReference>
<feature type="domain" description="NADP-dependent oxidoreductase" evidence="1">
    <location>
        <begin position="22"/>
        <end position="284"/>
    </location>
</feature>
<dbReference type="SUPFAM" id="SSF51430">
    <property type="entry name" value="NAD(P)-linked oxidoreductase"/>
    <property type="match status" value="1"/>
</dbReference>
<dbReference type="PANTHER" id="PTHR43312:SF1">
    <property type="entry name" value="NADP-DEPENDENT OXIDOREDUCTASE DOMAIN-CONTAINING PROTEIN"/>
    <property type="match status" value="1"/>
</dbReference>
<dbReference type="Proteomes" id="UP000609879">
    <property type="component" value="Unassembled WGS sequence"/>
</dbReference>
<dbReference type="InterPro" id="IPR023210">
    <property type="entry name" value="NADP_OxRdtase_dom"/>
</dbReference>
<dbReference type="InterPro" id="IPR053135">
    <property type="entry name" value="AKR2_Oxidoreductase"/>
</dbReference>
<evidence type="ECO:0000259" key="1">
    <source>
        <dbReference type="Pfam" id="PF00248"/>
    </source>
</evidence>
<accession>A0ABQ3YKS4</accession>
<protein>
    <submittedName>
        <fullName evidence="2">Aldo/keto reductase</fullName>
    </submittedName>
</protein>
<evidence type="ECO:0000313" key="2">
    <source>
        <dbReference type="EMBL" id="GID80596.1"/>
    </source>
</evidence>
<evidence type="ECO:0000313" key="3">
    <source>
        <dbReference type="Proteomes" id="UP000609879"/>
    </source>
</evidence>